<dbReference type="InterPro" id="IPR018011">
    <property type="entry name" value="Carb_sulfotrans_8-10"/>
</dbReference>
<dbReference type="InterPro" id="IPR005331">
    <property type="entry name" value="Sulfotransferase"/>
</dbReference>
<evidence type="ECO:0000256" key="9">
    <source>
        <dbReference type="RuleBase" id="RU364020"/>
    </source>
</evidence>
<keyword evidence="4" id="KW-0812">Transmembrane</keyword>
<evidence type="ECO:0000256" key="1">
    <source>
        <dbReference type="ARBA" id="ARBA00004323"/>
    </source>
</evidence>
<organism evidence="10 11">
    <name type="scientific">Meganyctiphanes norvegica</name>
    <name type="common">Northern krill</name>
    <name type="synonym">Thysanopoda norvegica</name>
    <dbReference type="NCBI Taxonomy" id="48144"/>
    <lineage>
        <taxon>Eukaryota</taxon>
        <taxon>Metazoa</taxon>
        <taxon>Ecdysozoa</taxon>
        <taxon>Arthropoda</taxon>
        <taxon>Crustacea</taxon>
        <taxon>Multicrustacea</taxon>
        <taxon>Malacostraca</taxon>
        <taxon>Eumalacostraca</taxon>
        <taxon>Eucarida</taxon>
        <taxon>Euphausiacea</taxon>
        <taxon>Euphausiidae</taxon>
        <taxon>Meganyctiphanes</taxon>
    </lineage>
</organism>
<evidence type="ECO:0000313" key="11">
    <source>
        <dbReference type="Proteomes" id="UP001497623"/>
    </source>
</evidence>
<keyword evidence="6 9" id="KW-0333">Golgi apparatus</keyword>
<keyword evidence="5" id="KW-1133">Transmembrane helix</keyword>
<evidence type="ECO:0000256" key="8">
    <source>
        <dbReference type="ARBA" id="ARBA00023180"/>
    </source>
</evidence>
<evidence type="ECO:0000256" key="2">
    <source>
        <dbReference type="ARBA" id="ARBA00006339"/>
    </source>
</evidence>
<evidence type="ECO:0000256" key="7">
    <source>
        <dbReference type="ARBA" id="ARBA00023136"/>
    </source>
</evidence>
<feature type="non-terminal residue" evidence="10">
    <location>
        <position position="303"/>
    </location>
</feature>
<dbReference type="EC" id="2.8.2.-" evidence="9"/>
<dbReference type="PANTHER" id="PTHR12137:SF54">
    <property type="entry name" value="CARBOHYDRATE SULFOTRANSFERASE"/>
    <property type="match status" value="1"/>
</dbReference>
<dbReference type="Proteomes" id="UP001497623">
    <property type="component" value="Unassembled WGS sequence"/>
</dbReference>
<keyword evidence="8 9" id="KW-0325">Glycoprotein</keyword>
<keyword evidence="3 9" id="KW-0808">Transferase</keyword>
<evidence type="ECO:0000256" key="5">
    <source>
        <dbReference type="ARBA" id="ARBA00022989"/>
    </source>
</evidence>
<evidence type="ECO:0000256" key="3">
    <source>
        <dbReference type="ARBA" id="ARBA00022679"/>
    </source>
</evidence>
<accession>A0AAV2SSS0</accession>
<dbReference type="Pfam" id="PF03567">
    <property type="entry name" value="Sulfotransfer_2"/>
    <property type="match status" value="1"/>
</dbReference>
<dbReference type="GO" id="GO:0008146">
    <property type="term" value="F:sulfotransferase activity"/>
    <property type="evidence" value="ECO:0007669"/>
    <property type="project" value="InterPro"/>
</dbReference>
<sequence>MISNKNSSLIRDIPIRKNKHFCTVPSEVPPLLKQRRKHALLACKRLKKHLPTRWRMRHIRWDKQLNIAYCHVPKAASTTWSWHLLRAIGLKDEIISKTESVHNLLKKYLPYPSIEDTRKGVLDSALKFLVTRRPFERLVSAYQNKIADPLVEPLQYRKIQVQIINQYYEDLPVASKPLVPSFRDFCRYIIDELENWMRDSDKNGLNPPDHHWSPQTYLCSPCKLKYDIYRTHGTISVEETKILNQLYLSETVKIFSGQKAAQNNNWKLKGALKNKIEENLKHWSRGYTKCYLGVGGGPFEENF</sequence>
<keyword evidence="7" id="KW-0472">Membrane</keyword>
<keyword evidence="9" id="KW-0735">Signal-anchor</keyword>
<comment type="subcellular location">
    <subcellularLocation>
        <location evidence="1 9">Golgi apparatus membrane</location>
        <topology evidence="1 9">Single-pass type II membrane protein</topology>
    </subcellularLocation>
</comment>
<keyword evidence="11" id="KW-1185">Reference proteome</keyword>
<protein>
    <recommendedName>
        <fullName evidence="9">Carbohydrate sulfotransferase</fullName>
        <ecNumber evidence="9">2.8.2.-</ecNumber>
    </recommendedName>
</protein>
<dbReference type="AlphaFoldDB" id="A0AAV2SSS0"/>
<evidence type="ECO:0000313" key="10">
    <source>
        <dbReference type="EMBL" id="CAL4238835.1"/>
    </source>
</evidence>
<dbReference type="GO" id="GO:0016051">
    <property type="term" value="P:carbohydrate biosynthetic process"/>
    <property type="evidence" value="ECO:0007669"/>
    <property type="project" value="InterPro"/>
</dbReference>
<comment type="similarity">
    <text evidence="2 9">Belongs to the sulfotransferase 2 family.</text>
</comment>
<dbReference type="GO" id="GO:0000139">
    <property type="term" value="C:Golgi membrane"/>
    <property type="evidence" value="ECO:0007669"/>
    <property type="project" value="UniProtKB-SubCell"/>
</dbReference>
<proteinExistence type="inferred from homology"/>
<name>A0AAV2SSS0_MEGNR</name>
<gene>
    <name evidence="10" type="ORF">MNOR_LOCUS40503</name>
</gene>
<comment type="caution">
    <text evidence="10">The sequence shown here is derived from an EMBL/GenBank/DDBJ whole genome shotgun (WGS) entry which is preliminary data.</text>
</comment>
<keyword evidence="9" id="KW-0119">Carbohydrate metabolism</keyword>
<evidence type="ECO:0000256" key="6">
    <source>
        <dbReference type="ARBA" id="ARBA00023034"/>
    </source>
</evidence>
<evidence type="ECO:0000256" key="4">
    <source>
        <dbReference type="ARBA" id="ARBA00022692"/>
    </source>
</evidence>
<reference evidence="10 11" key="1">
    <citation type="submission" date="2024-05" db="EMBL/GenBank/DDBJ databases">
        <authorList>
            <person name="Wallberg A."/>
        </authorList>
    </citation>
    <scope>NUCLEOTIDE SEQUENCE [LARGE SCALE GENOMIC DNA]</scope>
</reference>
<dbReference type="EMBL" id="CAXKWB010124746">
    <property type="protein sequence ID" value="CAL4238835.1"/>
    <property type="molecule type" value="Genomic_DNA"/>
</dbReference>
<dbReference type="PANTHER" id="PTHR12137">
    <property type="entry name" value="CARBOHYDRATE SULFOTRANSFERASE"/>
    <property type="match status" value="1"/>
</dbReference>